<evidence type="ECO:0000259" key="1">
    <source>
        <dbReference type="Pfam" id="PF07969"/>
    </source>
</evidence>
<dbReference type="Gene3D" id="2.30.40.10">
    <property type="entry name" value="Urease, subunit C, domain 1"/>
    <property type="match status" value="1"/>
</dbReference>
<dbReference type="InterPro" id="IPR013108">
    <property type="entry name" value="Amidohydro_3"/>
</dbReference>
<dbReference type="GO" id="GO:0016810">
    <property type="term" value="F:hydrolase activity, acting on carbon-nitrogen (but not peptide) bonds"/>
    <property type="evidence" value="ECO:0007669"/>
    <property type="project" value="InterPro"/>
</dbReference>
<proteinExistence type="predicted"/>
<evidence type="ECO:0000313" key="3">
    <source>
        <dbReference type="Proteomes" id="UP001285636"/>
    </source>
</evidence>
<dbReference type="InterPro" id="IPR032466">
    <property type="entry name" value="Metal_Hydrolase"/>
</dbReference>
<dbReference type="Gene3D" id="3.20.20.140">
    <property type="entry name" value="Metal-dependent hydrolases"/>
    <property type="match status" value="1"/>
</dbReference>
<dbReference type="CDD" id="cd01300">
    <property type="entry name" value="YtcJ_like"/>
    <property type="match status" value="1"/>
</dbReference>
<dbReference type="InterPro" id="IPR033932">
    <property type="entry name" value="YtcJ-like"/>
</dbReference>
<dbReference type="PANTHER" id="PTHR22642">
    <property type="entry name" value="IMIDAZOLONEPROPIONASE"/>
    <property type="match status" value="1"/>
</dbReference>
<sequence length="531" mass="59149">MGTLWWNGTFFTMRKEGETTDAVYVEEGQIIDHGSAEDLSSAYSERITKKVDIEGAYVYPGLVDSHLHMVGHGERLIRLDLSETTQASEMVHQLIKKVKDTPPGEWVFAEGWNENNFIDRKIFHRMELDEITTSHPMYLTRICRHAALVNSKALELAGITKDTPDPEGGVIVRDADGMPTGYLLDAATELVKSVIPPVDKAYVKRALQTAVEDMLRLGLVGGHTEDLNYYGGFKQTFDAFNEVINGVDCKFRAHLLVHHEAIDEMKESGYSKGEVTPYIELGPMKIFADGALGGRTALLSAPYTDDPRTSGVAMHQQSELENLVKRARDEDMPVAIHTIGDEALRLAIDAIEKYPCTNGRDRLIHVQVINQDLIERLKKLRIVLDIQPRFVAADFPWVMERLGEERLPYSFAWKTLIEEGLHCAGGSDAPIEPVDPLLGIHAAVTRKKPGETHEGYLPDQKLSMFEAVKLFTTGSASAIEKESERGLIAPGYAADFTVLNHNVFGGDPDHLLHAEVLMTVVDDSIMYQKNK</sequence>
<name>A0AAJ2U2D1_ALKPS</name>
<dbReference type="RefSeq" id="WP_323466888.1">
    <property type="nucleotide sequence ID" value="NZ_CP144224.1"/>
</dbReference>
<dbReference type="EC" id="3.5.-.-" evidence="2"/>
<comment type="caution">
    <text evidence="2">The sequence shown here is derived from an EMBL/GenBank/DDBJ whole genome shotgun (WGS) entry which is preliminary data.</text>
</comment>
<gene>
    <name evidence="2" type="ORF">RYX45_12200</name>
</gene>
<dbReference type="EMBL" id="JAWJAY010000002">
    <property type="protein sequence ID" value="MDV2885942.1"/>
    <property type="molecule type" value="Genomic_DNA"/>
</dbReference>
<dbReference type="PANTHER" id="PTHR22642:SF2">
    <property type="entry name" value="PROTEIN LONG AFTER FAR-RED 3"/>
    <property type="match status" value="1"/>
</dbReference>
<reference evidence="2" key="1">
    <citation type="submission" date="2023-10" db="EMBL/GenBank/DDBJ databases">
        <title>Screening of Alkalihalophilus pseudofirmusBZ-TG-HK211 and Its Alleviation of Salt Stress on Rapeseed Growth.</title>
        <authorList>
            <person name="Zhao B."/>
            <person name="Guo T."/>
        </authorList>
    </citation>
    <scope>NUCLEOTIDE SEQUENCE</scope>
    <source>
        <strain evidence="2">BZ-TG-HK211</strain>
    </source>
</reference>
<keyword evidence="2" id="KW-0378">Hydrolase</keyword>
<dbReference type="InterPro" id="IPR011059">
    <property type="entry name" value="Metal-dep_hydrolase_composite"/>
</dbReference>
<feature type="domain" description="Amidohydrolase 3" evidence="1">
    <location>
        <begin position="51"/>
        <end position="527"/>
    </location>
</feature>
<dbReference type="Pfam" id="PF07969">
    <property type="entry name" value="Amidohydro_3"/>
    <property type="match status" value="1"/>
</dbReference>
<dbReference type="AlphaFoldDB" id="A0AAJ2U2D1"/>
<dbReference type="Gene3D" id="3.10.310.70">
    <property type="match status" value="1"/>
</dbReference>
<dbReference type="SUPFAM" id="SSF51338">
    <property type="entry name" value="Composite domain of metallo-dependent hydrolases"/>
    <property type="match status" value="1"/>
</dbReference>
<dbReference type="Proteomes" id="UP001285636">
    <property type="component" value="Unassembled WGS sequence"/>
</dbReference>
<dbReference type="SUPFAM" id="SSF51556">
    <property type="entry name" value="Metallo-dependent hydrolases"/>
    <property type="match status" value="1"/>
</dbReference>
<protein>
    <submittedName>
        <fullName evidence="2">Amidohydrolase</fullName>
        <ecNumber evidence="2">3.5.-.-</ecNumber>
    </submittedName>
</protein>
<accession>A0AAJ2U2D1</accession>
<evidence type="ECO:0000313" key="2">
    <source>
        <dbReference type="EMBL" id="MDV2885942.1"/>
    </source>
</evidence>
<organism evidence="2 3">
    <name type="scientific">Alkalihalophilus pseudofirmus</name>
    <name type="common">Bacillus pseudofirmus</name>
    <dbReference type="NCBI Taxonomy" id="79885"/>
    <lineage>
        <taxon>Bacteria</taxon>
        <taxon>Bacillati</taxon>
        <taxon>Bacillota</taxon>
        <taxon>Bacilli</taxon>
        <taxon>Bacillales</taxon>
        <taxon>Bacillaceae</taxon>
        <taxon>Alkalihalophilus</taxon>
    </lineage>
</organism>